<evidence type="ECO:0000313" key="1">
    <source>
        <dbReference type="EMBL" id="ERG96439.1"/>
    </source>
</evidence>
<reference evidence="1 2" key="1">
    <citation type="journal article" date="2013" name="PLoS ONE">
        <title>Assembly-driven community genomics of a hypersaline microbial ecosystem.</title>
        <authorList>
            <person name="Podell S."/>
            <person name="Ugalde J.A."/>
            <person name="Narasingarao P."/>
            <person name="Banfield J.F."/>
            <person name="Heidelberg K.B."/>
            <person name="Allen E.E."/>
        </authorList>
    </citation>
    <scope>NUCLEOTIDE SEQUENCE [LARGE SCALE GENOMIC DNA]</scope>
    <source>
        <strain evidence="2">J07HQW2</strain>
    </source>
</reference>
<dbReference type="eggNOG" id="arCOG01818">
    <property type="taxonomic scope" value="Archaea"/>
</dbReference>
<proteinExistence type="predicted"/>
<dbReference type="STRING" id="1238425.J07HQW2_02918"/>
<dbReference type="HOGENOM" id="CLU_2763526_0_0_2"/>
<dbReference type="Gene3D" id="3.40.50.300">
    <property type="entry name" value="P-loop containing nucleotide triphosphate hydrolases"/>
    <property type="match status" value="1"/>
</dbReference>
<evidence type="ECO:0000313" key="2">
    <source>
        <dbReference type="Proteomes" id="UP000030710"/>
    </source>
</evidence>
<dbReference type="InterPro" id="IPR027417">
    <property type="entry name" value="P-loop_NTPase"/>
</dbReference>
<feature type="non-terminal residue" evidence="1">
    <location>
        <position position="71"/>
    </location>
</feature>
<gene>
    <name evidence="1" type="ORF">J07HQW2_02918</name>
</gene>
<sequence>MSALLRELSYTTRLVSVEDTPELPAEALRDHGRDTRSLYTDMDTTEITAASFTPAAAIRTALRLGNRALAV</sequence>
<dbReference type="AlphaFoldDB" id="U1N0U3"/>
<dbReference type="Proteomes" id="UP000030710">
    <property type="component" value="Unassembled WGS sequence"/>
</dbReference>
<protein>
    <submittedName>
        <fullName evidence="1">Uncharacterized protein</fullName>
    </submittedName>
</protein>
<organism evidence="1 2">
    <name type="scientific">Haloquadratum walsbyi J07HQW2</name>
    <dbReference type="NCBI Taxonomy" id="1238425"/>
    <lineage>
        <taxon>Archaea</taxon>
        <taxon>Methanobacteriati</taxon>
        <taxon>Methanobacteriota</taxon>
        <taxon>Stenosarchaea group</taxon>
        <taxon>Halobacteria</taxon>
        <taxon>Halobacteriales</taxon>
        <taxon>Haloferacaceae</taxon>
        <taxon>Haloquadratum</taxon>
    </lineage>
</organism>
<dbReference type="EMBL" id="KE356561">
    <property type="protein sequence ID" value="ERG96439.1"/>
    <property type="molecule type" value="Genomic_DNA"/>
</dbReference>
<accession>U1N0U3</accession>
<name>U1N0U3_9EURY</name>